<dbReference type="OrthoDB" id="4159489at2759"/>
<feature type="region of interest" description="Disordered" evidence="2">
    <location>
        <begin position="1"/>
        <end position="34"/>
    </location>
</feature>
<protein>
    <recommendedName>
        <fullName evidence="5">Heat shock factor-binding protein 1</fullName>
    </recommendedName>
</protein>
<dbReference type="GO" id="GO:0003714">
    <property type="term" value="F:transcription corepressor activity"/>
    <property type="evidence" value="ECO:0007669"/>
    <property type="project" value="InterPro"/>
</dbReference>
<feature type="compositionally biased region" description="Polar residues" evidence="2">
    <location>
        <begin position="1"/>
        <end position="25"/>
    </location>
</feature>
<dbReference type="STRING" id="1447883.A0A2B7YEH1"/>
<dbReference type="AlphaFoldDB" id="A0A2B7YEH1"/>
<evidence type="ECO:0000313" key="4">
    <source>
        <dbReference type="Proteomes" id="UP000224634"/>
    </source>
</evidence>
<dbReference type="InterPro" id="IPR009643">
    <property type="entry name" value="HS1-bd"/>
</dbReference>
<dbReference type="Proteomes" id="UP000224634">
    <property type="component" value="Unassembled WGS sequence"/>
</dbReference>
<comment type="caution">
    <text evidence="3">The sequence shown here is derived from an EMBL/GenBank/DDBJ whole genome shotgun (WGS) entry which is preliminary data.</text>
</comment>
<dbReference type="GO" id="GO:0005829">
    <property type="term" value="C:cytosol"/>
    <property type="evidence" value="ECO:0007669"/>
    <property type="project" value="TreeGrafter"/>
</dbReference>
<accession>A0A2B7YEH1</accession>
<dbReference type="PANTHER" id="PTHR19424">
    <property type="entry name" value="HEAT SHOCK FACTOR BINDING PROTEIN 1"/>
    <property type="match status" value="1"/>
</dbReference>
<proteinExistence type="inferred from homology"/>
<evidence type="ECO:0008006" key="5">
    <source>
        <dbReference type="Google" id="ProtNLM"/>
    </source>
</evidence>
<evidence type="ECO:0000256" key="2">
    <source>
        <dbReference type="SAM" id="MobiDB-lite"/>
    </source>
</evidence>
<evidence type="ECO:0000256" key="1">
    <source>
        <dbReference type="ARBA" id="ARBA00006349"/>
    </source>
</evidence>
<dbReference type="GO" id="GO:0070370">
    <property type="term" value="P:cellular heat acclimation"/>
    <property type="evidence" value="ECO:0007669"/>
    <property type="project" value="TreeGrafter"/>
</dbReference>
<comment type="similarity">
    <text evidence="1">Belongs to the HSBP1 family.</text>
</comment>
<reference evidence="3 4" key="1">
    <citation type="submission" date="2017-10" db="EMBL/GenBank/DDBJ databases">
        <title>Comparative genomics in systemic dimorphic fungi from Ajellomycetaceae.</title>
        <authorList>
            <person name="Munoz J.F."/>
            <person name="Mcewen J.G."/>
            <person name="Clay O.K."/>
            <person name="Cuomo C.A."/>
        </authorList>
    </citation>
    <scope>NUCLEOTIDE SEQUENCE [LARGE SCALE GENOMIC DNA]</scope>
    <source>
        <strain evidence="3 4">UAMH7299</strain>
    </source>
</reference>
<dbReference type="PANTHER" id="PTHR19424:SF0">
    <property type="entry name" value="HEAT SHOCK FACTOR BINDING PROTEIN 1"/>
    <property type="match status" value="1"/>
</dbReference>
<dbReference type="Gene3D" id="1.20.5.430">
    <property type="match status" value="1"/>
</dbReference>
<dbReference type="Pfam" id="PF06825">
    <property type="entry name" value="HSBP1"/>
    <property type="match status" value="1"/>
</dbReference>
<dbReference type="EMBL" id="PDNA01000047">
    <property type="protein sequence ID" value="PGH19433.1"/>
    <property type="molecule type" value="Genomic_DNA"/>
</dbReference>
<sequence>MAGANRASTQVSSPATTRPSSSQQAPGEDGGQHQLTLAVDDLLDQLQNKFEKVSTEIFGKLDDMARRLDQLEASLAASGDANKSN</sequence>
<organism evidence="3 4">
    <name type="scientific">Polytolypa hystricis (strain UAMH7299)</name>
    <dbReference type="NCBI Taxonomy" id="1447883"/>
    <lineage>
        <taxon>Eukaryota</taxon>
        <taxon>Fungi</taxon>
        <taxon>Dikarya</taxon>
        <taxon>Ascomycota</taxon>
        <taxon>Pezizomycotina</taxon>
        <taxon>Eurotiomycetes</taxon>
        <taxon>Eurotiomycetidae</taxon>
        <taxon>Onygenales</taxon>
        <taxon>Onygenales incertae sedis</taxon>
        <taxon>Polytolypa</taxon>
    </lineage>
</organism>
<dbReference type="GO" id="GO:0005634">
    <property type="term" value="C:nucleus"/>
    <property type="evidence" value="ECO:0007669"/>
    <property type="project" value="TreeGrafter"/>
</dbReference>
<keyword evidence="4" id="KW-1185">Reference proteome</keyword>
<name>A0A2B7YEH1_POLH7</name>
<gene>
    <name evidence="3" type="ORF">AJ80_03934</name>
</gene>
<evidence type="ECO:0000313" key="3">
    <source>
        <dbReference type="EMBL" id="PGH19433.1"/>
    </source>
</evidence>